<gene>
    <name evidence="6" type="ORF">H7I77_30115</name>
    <name evidence="5" type="ORF">RMCN_4295</name>
</gene>
<reference evidence="6" key="3">
    <citation type="journal article" date="2022" name="BMC Genomics">
        <title>Comparative genome analysis of mycobacteria focusing on tRNA and non-coding RNA.</title>
        <authorList>
            <person name="Behra P.R.K."/>
            <person name="Pettersson B.M.F."/>
            <person name="Ramesh M."/>
            <person name="Das S."/>
            <person name="Dasgupta S."/>
            <person name="Kirsebom L.A."/>
        </authorList>
    </citation>
    <scope>NUCLEOTIDE SEQUENCE</scope>
    <source>
        <strain evidence="6">DSM 44203</strain>
    </source>
</reference>
<dbReference type="PANTHER" id="PTHR30373">
    <property type="entry name" value="UPF0603 PROTEIN YGCG"/>
    <property type="match status" value="1"/>
</dbReference>
<dbReference type="PANTHER" id="PTHR30373:SF2">
    <property type="entry name" value="UPF0603 PROTEIN YGCG"/>
    <property type="match status" value="1"/>
</dbReference>
<evidence type="ECO:0000313" key="8">
    <source>
        <dbReference type="Proteomes" id="UP001207528"/>
    </source>
</evidence>
<name>A0AAW5SUX1_MYCNV</name>
<reference evidence="6" key="2">
    <citation type="submission" date="2020-07" db="EMBL/GenBank/DDBJ databases">
        <authorList>
            <person name="Pettersson B.M.F."/>
            <person name="Behra P.R.K."/>
            <person name="Ramesh M."/>
            <person name="Das S."/>
            <person name="Dasgupta S."/>
            <person name="Kirsebom L.A."/>
        </authorList>
    </citation>
    <scope>NUCLEOTIDE SEQUENCE</scope>
    <source>
        <strain evidence="6">DSM 44203</strain>
    </source>
</reference>
<dbReference type="RefSeq" id="WP_067393446.1">
    <property type="nucleotide sequence ID" value="NZ_BCTA01000062.1"/>
</dbReference>
<keyword evidence="2" id="KW-1133">Transmembrane helix</keyword>
<keyword evidence="2" id="KW-0472">Membrane</keyword>
<keyword evidence="1" id="KW-0175">Coiled coil</keyword>
<organism evidence="6 8">
    <name type="scientific">Mycolicibacterium novocastrense</name>
    <name type="common">Mycobacterium novocastrense</name>
    <dbReference type="NCBI Taxonomy" id="59813"/>
    <lineage>
        <taxon>Bacteria</taxon>
        <taxon>Bacillati</taxon>
        <taxon>Actinomycetota</taxon>
        <taxon>Actinomycetes</taxon>
        <taxon>Mycobacteriales</taxon>
        <taxon>Mycobacteriaceae</taxon>
        <taxon>Mycolicibacterium</taxon>
    </lineage>
</organism>
<dbReference type="Pfam" id="PF04536">
    <property type="entry name" value="TPM_phosphatase"/>
    <property type="match status" value="1"/>
</dbReference>
<feature type="domain" description="TPM" evidence="4">
    <location>
        <begin position="36"/>
        <end position="154"/>
    </location>
</feature>
<evidence type="ECO:0000313" key="7">
    <source>
        <dbReference type="Proteomes" id="UP000069773"/>
    </source>
</evidence>
<dbReference type="EMBL" id="JACKTI010000083">
    <property type="protein sequence ID" value="MCV7027551.1"/>
    <property type="molecule type" value="Genomic_DNA"/>
</dbReference>
<feature type="transmembrane region" description="Helical" evidence="2">
    <location>
        <begin position="162"/>
        <end position="184"/>
    </location>
</feature>
<dbReference type="Proteomes" id="UP001207528">
    <property type="component" value="Unassembled WGS sequence"/>
</dbReference>
<protein>
    <submittedName>
        <fullName evidence="5">Beta-propeller domain-containing protein, methanol dehydrogenase</fullName>
    </submittedName>
    <submittedName>
        <fullName evidence="6">TPM domain-containing protein</fullName>
    </submittedName>
</protein>
<keyword evidence="3" id="KW-0732">Signal</keyword>
<feature type="signal peptide" evidence="3">
    <location>
        <begin position="1"/>
        <end position="26"/>
    </location>
</feature>
<keyword evidence="7" id="KW-1185">Reference proteome</keyword>
<dbReference type="EMBL" id="BCTA01000062">
    <property type="protein sequence ID" value="GAT11162.1"/>
    <property type="molecule type" value="Genomic_DNA"/>
</dbReference>
<sequence length="667" mass="70068">MRLVRLLTLVLALLTAGALIAPTAAAEPPFRLPGYVTDNAGVLDSAGRAEVTSAVDSLYNSRRTRLWVVYVDSFSGQSAETWARNTMRISDLGSYDALLAVATVDRSYAFLVPDSATELSSSRVDSVRRNDVEPALRSGDWAGAAVAAADGLARSGSSGSSLSWVGLLIALGVIAFAVVVLMIWRRRRRRKRREAEFAAARRVDPSDPQALAAVSLDALDDLSRAMVVEVDNAVRTSDHELELAVEEFGTARTEPFTRAVTNAKTTLAQAFNVRQILDDAIPETPAQRRDLLTRVVVAAAKADRELDAQRDAFTELRNLVINAPSKLDSMTQRVVDITARLEPSRQKLAELHSEFDPTALSSVAGNVDAAKELLDFADESISRGRDLAARPVPGRQSELVECVRAAESALAQARGLLDAVDSAASDIRRAAATLPAAIEDIQNGIKQAGALLQQGNVPQAAQLAEARDAAAAAVAAAQRSKAADPLGTFTELTKADADLDRLLAAVEQEREAAERLSRALDEALFTARSRVRSVSDFIDTRRGIVGPEARTRLAEAVRQIGAAEERRATDPAEAIKHANGAAMLASQAQNLANADVQNAQSSYMGPFGGGRGGGGNMGAIIGGILIGNILSGGMRGGFGGFGGGGFSPGSFGGSGGGGGMFGGGGRF</sequence>
<feature type="coiled-coil region" evidence="1">
    <location>
        <begin position="492"/>
        <end position="523"/>
    </location>
</feature>
<feature type="chain" id="PRO_5043700499" evidence="3">
    <location>
        <begin position="27"/>
        <end position="667"/>
    </location>
</feature>
<proteinExistence type="predicted"/>
<evidence type="ECO:0000313" key="5">
    <source>
        <dbReference type="EMBL" id="GAT11162.1"/>
    </source>
</evidence>
<accession>A0AAW5SUX1</accession>
<evidence type="ECO:0000313" key="6">
    <source>
        <dbReference type="EMBL" id="MCV7027551.1"/>
    </source>
</evidence>
<keyword evidence="2" id="KW-0812">Transmembrane</keyword>
<evidence type="ECO:0000256" key="2">
    <source>
        <dbReference type="SAM" id="Phobius"/>
    </source>
</evidence>
<evidence type="ECO:0000256" key="1">
    <source>
        <dbReference type="SAM" id="Coils"/>
    </source>
</evidence>
<reference evidence="5 7" key="1">
    <citation type="journal article" date="2016" name="Genome Announc.">
        <title>Draft Genome Sequences of Five Rapidly Growing Mycobacterium Species, M. thermoresistibile, M. fortuitum subsp. acetamidolyticum, M. canariasense, M. brisbanense, and M. novocastrense.</title>
        <authorList>
            <person name="Katahira K."/>
            <person name="Ogura Y."/>
            <person name="Gotoh Y."/>
            <person name="Hayashi T."/>
        </authorList>
    </citation>
    <scope>NUCLEOTIDE SEQUENCE [LARGE SCALE GENOMIC DNA]</scope>
    <source>
        <strain evidence="5 7">JCM18114</strain>
    </source>
</reference>
<evidence type="ECO:0000256" key="3">
    <source>
        <dbReference type="SAM" id="SignalP"/>
    </source>
</evidence>
<dbReference type="AlphaFoldDB" id="A0AAW5SUX1"/>
<dbReference type="Gene3D" id="3.10.310.50">
    <property type="match status" value="1"/>
</dbReference>
<evidence type="ECO:0000259" key="4">
    <source>
        <dbReference type="Pfam" id="PF04536"/>
    </source>
</evidence>
<comment type="caution">
    <text evidence="6">The sequence shown here is derived from an EMBL/GenBank/DDBJ whole genome shotgun (WGS) entry which is preliminary data.</text>
</comment>
<dbReference type="Proteomes" id="UP000069773">
    <property type="component" value="Unassembled WGS sequence"/>
</dbReference>
<dbReference type="InterPro" id="IPR007621">
    <property type="entry name" value="TPM_dom"/>
</dbReference>